<evidence type="ECO:0000313" key="2">
    <source>
        <dbReference type="Proteomes" id="UP000543364"/>
    </source>
</evidence>
<gene>
    <name evidence="1" type="primary">Fv4_2</name>
    <name evidence="1" type="ORF">CEPORN_R15562</name>
</gene>
<dbReference type="InterPro" id="IPR018154">
    <property type="entry name" value="TLV/ENV_coat_polyprotein"/>
</dbReference>
<dbReference type="EMBL" id="VZRE01010634">
    <property type="protein sequence ID" value="NWU13574.1"/>
    <property type="molecule type" value="Genomic_DNA"/>
</dbReference>
<dbReference type="Pfam" id="PF00429">
    <property type="entry name" value="TLV_coat"/>
    <property type="match status" value="1"/>
</dbReference>
<protein>
    <submittedName>
        <fullName evidence="1">ENV2 protein</fullName>
    </submittedName>
</protein>
<feature type="non-terminal residue" evidence="1">
    <location>
        <position position="83"/>
    </location>
</feature>
<accession>A0A7K5UAT4</accession>
<evidence type="ECO:0000313" key="1">
    <source>
        <dbReference type="EMBL" id="NWU13574.1"/>
    </source>
</evidence>
<feature type="non-terminal residue" evidence="1">
    <location>
        <position position="1"/>
    </location>
</feature>
<organism evidence="1 2">
    <name type="scientific">Cephalopterus ornatus</name>
    <name type="common">Amazonian umbrellabird</name>
    <dbReference type="NCBI Taxonomy" id="114276"/>
    <lineage>
        <taxon>Eukaryota</taxon>
        <taxon>Metazoa</taxon>
        <taxon>Chordata</taxon>
        <taxon>Craniata</taxon>
        <taxon>Vertebrata</taxon>
        <taxon>Euteleostomi</taxon>
        <taxon>Archelosauria</taxon>
        <taxon>Archosauria</taxon>
        <taxon>Dinosauria</taxon>
        <taxon>Saurischia</taxon>
        <taxon>Theropoda</taxon>
        <taxon>Coelurosauria</taxon>
        <taxon>Aves</taxon>
        <taxon>Neognathae</taxon>
        <taxon>Neoaves</taxon>
        <taxon>Telluraves</taxon>
        <taxon>Australaves</taxon>
        <taxon>Passeriformes</taxon>
        <taxon>Cotingidae</taxon>
        <taxon>Cephalopterus</taxon>
    </lineage>
</organism>
<reference evidence="1 2" key="1">
    <citation type="submission" date="2019-09" db="EMBL/GenBank/DDBJ databases">
        <title>Bird 10,000 Genomes (B10K) Project - Family phase.</title>
        <authorList>
            <person name="Zhang G."/>
        </authorList>
    </citation>
    <scope>NUCLEOTIDE SEQUENCE [LARGE SCALE GENOMIC DNA]</scope>
    <source>
        <strain evidence="1">B10K-DU-001-01</strain>
        <tissue evidence="1">Muscle</tissue>
    </source>
</reference>
<name>A0A7K5UAT4_CEPOR</name>
<dbReference type="Proteomes" id="UP000543364">
    <property type="component" value="Unassembled WGS sequence"/>
</dbReference>
<proteinExistence type="predicted"/>
<comment type="caution">
    <text evidence="1">The sequence shown here is derived from an EMBL/GenBank/DDBJ whole genome shotgun (WGS) entry which is preliminary data.</text>
</comment>
<keyword evidence="2" id="KW-1185">Reference proteome</keyword>
<dbReference type="AlphaFoldDB" id="A0A7K5UAT4"/>
<sequence>VHGDTEPLLKLIQAAYHTLNHTDSNVTNSCWLCYDTRPPFYEGIALNTSFTLSNQDSPIQCDWEAKKIGITLQQVRGQGMCIG</sequence>